<accession>A0A4Y9Z3P9</accession>
<name>A0A4Y9Z3P9_9AGAM</name>
<gene>
    <name evidence="9" type="ORF">EVG20_g3475</name>
</gene>
<comment type="caution">
    <text evidence="9">The sequence shown here is derived from an EMBL/GenBank/DDBJ whole genome shotgun (WGS) entry which is preliminary data.</text>
</comment>
<dbReference type="FunFam" id="3.30.420.10:FF:000031">
    <property type="entry name" value="RNA exonuclease 1"/>
    <property type="match status" value="1"/>
</dbReference>
<comment type="subcellular location">
    <subcellularLocation>
        <location evidence="1">Nucleus</location>
    </subcellularLocation>
</comment>
<dbReference type="InterPro" id="IPR034922">
    <property type="entry name" value="REX1-like_exo"/>
</dbReference>
<dbReference type="InterPro" id="IPR036397">
    <property type="entry name" value="RNaseH_sf"/>
</dbReference>
<evidence type="ECO:0000256" key="5">
    <source>
        <dbReference type="ARBA" id="ARBA00022839"/>
    </source>
</evidence>
<dbReference type="GO" id="GO:0004527">
    <property type="term" value="F:exonuclease activity"/>
    <property type="evidence" value="ECO:0007669"/>
    <property type="project" value="UniProtKB-KW"/>
</dbReference>
<keyword evidence="5" id="KW-0269">Exonuclease</keyword>
<dbReference type="PANTHER" id="PTHR12801:SF115">
    <property type="entry name" value="FI18136P1-RELATED"/>
    <property type="match status" value="1"/>
</dbReference>
<dbReference type="AlphaFoldDB" id="A0A4Y9Z3P9"/>
<sequence length="554" mass="59380">LHIPFAAPTPAPASTVPAKRLATPPSIERISSRDALQPPRKLQRTGPPGRPVAIPSASQSASGVPVLRVNAGQSKIPTSTRQTMIKNLYDHFIVLYDAVLPLQPSLASEHALRQEEEIYARTTKFTYRNPAPAPTSLDHPSVGTTGDLASATSTTSVSKPSQSAATSPSPALPKRTPTSTSDVSALSLTPAHLHPLLLDPSDLPLCNYIHAVDPSWGPGGESPDGTGERRGCERCGTKYVVRPVSTEGAGEGECLYHWGKPFSRMINGERSRLYTCCSRPTADGGGCTRGPHVFYESEPRALHRRHAFTPTRPGRRAADGKGKAKDDAADTALEMAALDCEMVYSTGGFRVARVSVVDGEGKEVFDELVRMDEGVEVVDFNTRFSGLTPQLYAESARLPLTAIRRALDALISEDTILMGHALDNDLRALRMVHSRCIDTAIIFGRLDGRGGVWRRALRDLTKEHLGRAIQTGDGSSGHSSVEDSVATLDLVKWCVLNKRQKPNFSGSPTKATPTKQITASVSVSITTEKSKSPVLGDAGAVVGKDSTFGVSWLQ</sequence>
<feature type="region of interest" description="Disordered" evidence="7">
    <location>
        <begin position="1"/>
        <end position="63"/>
    </location>
</feature>
<evidence type="ECO:0000256" key="3">
    <source>
        <dbReference type="ARBA" id="ARBA00022722"/>
    </source>
</evidence>
<keyword evidence="4" id="KW-0378">Hydrolase</keyword>
<feature type="compositionally biased region" description="Low complexity" evidence="7">
    <location>
        <begin position="158"/>
        <end position="169"/>
    </location>
</feature>
<dbReference type="CDD" id="cd06145">
    <property type="entry name" value="REX1_like"/>
    <property type="match status" value="1"/>
</dbReference>
<keyword evidence="3" id="KW-0540">Nuclease</keyword>
<dbReference type="GO" id="GO:0003676">
    <property type="term" value="F:nucleic acid binding"/>
    <property type="evidence" value="ECO:0007669"/>
    <property type="project" value="InterPro"/>
</dbReference>
<dbReference type="Gene3D" id="3.30.420.10">
    <property type="entry name" value="Ribonuclease H-like superfamily/Ribonuclease H"/>
    <property type="match status" value="1"/>
</dbReference>
<comment type="similarity">
    <text evidence="2">Belongs to the REXO1/REXO3 family.</text>
</comment>
<proteinExistence type="inferred from homology"/>
<dbReference type="STRING" id="205917.A0A4Y9Z3P9"/>
<protein>
    <recommendedName>
        <fullName evidence="8">Exonuclease domain-containing protein</fullName>
    </recommendedName>
</protein>
<evidence type="ECO:0000313" key="9">
    <source>
        <dbReference type="EMBL" id="TFY68617.1"/>
    </source>
</evidence>
<feature type="non-terminal residue" evidence="9">
    <location>
        <position position="1"/>
    </location>
</feature>
<evidence type="ECO:0000256" key="1">
    <source>
        <dbReference type="ARBA" id="ARBA00004123"/>
    </source>
</evidence>
<dbReference type="InterPro" id="IPR013520">
    <property type="entry name" value="Ribonucl_H"/>
</dbReference>
<evidence type="ECO:0000256" key="7">
    <source>
        <dbReference type="SAM" id="MobiDB-lite"/>
    </source>
</evidence>
<evidence type="ECO:0000256" key="6">
    <source>
        <dbReference type="ARBA" id="ARBA00023242"/>
    </source>
</evidence>
<dbReference type="PANTHER" id="PTHR12801">
    <property type="entry name" value="RNA EXONUCLEASE REXO1 / RECO3 FAMILY MEMBER-RELATED"/>
    <property type="match status" value="1"/>
</dbReference>
<evidence type="ECO:0000256" key="2">
    <source>
        <dbReference type="ARBA" id="ARBA00006357"/>
    </source>
</evidence>
<reference evidence="9 10" key="1">
    <citation type="submission" date="2019-02" db="EMBL/GenBank/DDBJ databases">
        <title>Genome sequencing of the rare red list fungi Dentipellis fragilis.</title>
        <authorList>
            <person name="Buettner E."/>
            <person name="Kellner H."/>
        </authorList>
    </citation>
    <scope>NUCLEOTIDE SEQUENCE [LARGE SCALE GENOMIC DNA]</scope>
    <source>
        <strain evidence="9 10">DSM 105465</strain>
    </source>
</reference>
<dbReference type="OrthoDB" id="8191639at2759"/>
<dbReference type="InterPro" id="IPR047021">
    <property type="entry name" value="REXO1/3/4-like"/>
</dbReference>
<feature type="compositionally biased region" description="Low complexity" evidence="7">
    <location>
        <begin position="1"/>
        <end position="18"/>
    </location>
</feature>
<evidence type="ECO:0000313" key="10">
    <source>
        <dbReference type="Proteomes" id="UP000298327"/>
    </source>
</evidence>
<keyword evidence="10" id="KW-1185">Reference proteome</keyword>
<evidence type="ECO:0000259" key="8">
    <source>
        <dbReference type="SMART" id="SM00479"/>
    </source>
</evidence>
<dbReference type="InterPro" id="IPR012337">
    <property type="entry name" value="RNaseH-like_sf"/>
</dbReference>
<feature type="region of interest" description="Disordered" evidence="7">
    <location>
        <begin position="127"/>
        <end position="183"/>
    </location>
</feature>
<dbReference type="GO" id="GO:0005634">
    <property type="term" value="C:nucleus"/>
    <property type="evidence" value="ECO:0007669"/>
    <property type="project" value="UniProtKB-SubCell"/>
</dbReference>
<dbReference type="SUPFAM" id="SSF53098">
    <property type="entry name" value="Ribonuclease H-like"/>
    <property type="match status" value="1"/>
</dbReference>
<dbReference type="SMART" id="SM00479">
    <property type="entry name" value="EXOIII"/>
    <property type="match status" value="1"/>
</dbReference>
<organism evidence="9 10">
    <name type="scientific">Dentipellis fragilis</name>
    <dbReference type="NCBI Taxonomy" id="205917"/>
    <lineage>
        <taxon>Eukaryota</taxon>
        <taxon>Fungi</taxon>
        <taxon>Dikarya</taxon>
        <taxon>Basidiomycota</taxon>
        <taxon>Agaricomycotina</taxon>
        <taxon>Agaricomycetes</taxon>
        <taxon>Russulales</taxon>
        <taxon>Hericiaceae</taxon>
        <taxon>Dentipellis</taxon>
    </lineage>
</organism>
<dbReference type="GO" id="GO:0010629">
    <property type="term" value="P:negative regulation of gene expression"/>
    <property type="evidence" value="ECO:0007669"/>
    <property type="project" value="UniProtKB-ARBA"/>
</dbReference>
<feature type="domain" description="Exonuclease" evidence="8">
    <location>
        <begin position="334"/>
        <end position="500"/>
    </location>
</feature>
<dbReference type="Proteomes" id="UP000298327">
    <property type="component" value="Unassembled WGS sequence"/>
</dbReference>
<evidence type="ECO:0000256" key="4">
    <source>
        <dbReference type="ARBA" id="ARBA00022801"/>
    </source>
</evidence>
<dbReference type="EMBL" id="SEOQ01000157">
    <property type="protein sequence ID" value="TFY68617.1"/>
    <property type="molecule type" value="Genomic_DNA"/>
</dbReference>
<keyword evidence="6" id="KW-0539">Nucleus</keyword>